<dbReference type="OrthoDB" id="338531at2759"/>
<dbReference type="InterPro" id="IPR036431">
    <property type="entry name" value="ARID_dom_sf"/>
</dbReference>
<gene>
    <name evidence="2" type="ORF">K7X08_002332</name>
</gene>
<dbReference type="PROSITE" id="PS51011">
    <property type="entry name" value="ARID"/>
    <property type="match status" value="1"/>
</dbReference>
<dbReference type="Proteomes" id="UP001152561">
    <property type="component" value="Unassembled WGS sequence"/>
</dbReference>
<dbReference type="PANTHER" id="PTHR46691">
    <property type="entry name" value="HIGH MOBILITY GROUP B PROTEIN 9"/>
    <property type="match status" value="1"/>
</dbReference>
<keyword evidence="3" id="KW-1185">Reference proteome</keyword>
<name>A0A9Q1LRM2_9SOLA</name>
<accession>A0A9Q1LRM2</accession>
<organism evidence="2 3">
    <name type="scientific">Anisodus acutangulus</name>
    <dbReference type="NCBI Taxonomy" id="402998"/>
    <lineage>
        <taxon>Eukaryota</taxon>
        <taxon>Viridiplantae</taxon>
        <taxon>Streptophyta</taxon>
        <taxon>Embryophyta</taxon>
        <taxon>Tracheophyta</taxon>
        <taxon>Spermatophyta</taxon>
        <taxon>Magnoliopsida</taxon>
        <taxon>eudicotyledons</taxon>
        <taxon>Gunneridae</taxon>
        <taxon>Pentapetalae</taxon>
        <taxon>asterids</taxon>
        <taxon>lamiids</taxon>
        <taxon>Solanales</taxon>
        <taxon>Solanaceae</taxon>
        <taxon>Solanoideae</taxon>
        <taxon>Hyoscyameae</taxon>
        <taxon>Anisodus</taxon>
    </lineage>
</organism>
<dbReference type="GO" id="GO:0003677">
    <property type="term" value="F:DNA binding"/>
    <property type="evidence" value="ECO:0007669"/>
    <property type="project" value="InterPro"/>
</dbReference>
<feature type="domain" description="ARID" evidence="1">
    <location>
        <begin position="36"/>
        <end position="128"/>
    </location>
</feature>
<dbReference type="InterPro" id="IPR001606">
    <property type="entry name" value="ARID_dom"/>
</dbReference>
<proteinExistence type="predicted"/>
<evidence type="ECO:0000313" key="3">
    <source>
        <dbReference type="Proteomes" id="UP001152561"/>
    </source>
</evidence>
<dbReference type="PANTHER" id="PTHR46691:SF3">
    <property type="entry name" value="HIGH MOBILITY GROUP B PROTEIN 15"/>
    <property type="match status" value="1"/>
</dbReference>
<reference evidence="3" key="1">
    <citation type="journal article" date="2023" name="Proc. Natl. Acad. Sci. U.S.A.">
        <title>Genomic and structural basis for evolution of tropane alkaloid biosynthesis.</title>
        <authorList>
            <person name="Wanga Y.-J."/>
            <person name="Taina T."/>
            <person name="Yua J.-Y."/>
            <person name="Lia J."/>
            <person name="Xua B."/>
            <person name="Chenc J."/>
            <person name="D'Auriad J.C."/>
            <person name="Huanga J.-P."/>
            <person name="Huanga S.-X."/>
        </authorList>
    </citation>
    <scope>NUCLEOTIDE SEQUENCE [LARGE SCALE GENOMIC DNA]</scope>
    <source>
        <strain evidence="3">cv. KIB-2019</strain>
    </source>
</reference>
<evidence type="ECO:0000313" key="2">
    <source>
        <dbReference type="EMBL" id="KAJ8541516.1"/>
    </source>
</evidence>
<dbReference type="Gene3D" id="1.10.150.60">
    <property type="entry name" value="ARID DNA-binding domain"/>
    <property type="match status" value="1"/>
</dbReference>
<evidence type="ECO:0000259" key="1">
    <source>
        <dbReference type="PROSITE" id="PS51011"/>
    </source>
</evidence>
<dbReference type="Pfam" id="PF01388">
    <property type="entry name" value="ARID"/>
    <property type="match status" value="1"/>
</dbReference>
<protein>
    <recommendedName>
        <fullName evidence="1">ARID domain-containing protein</fullName>
    </recommendedName>
</protein>
<comment type="caution">
    <text evidence="2">The sequence shown here is derived from an EMBL/GenBank/DDBJ whole genome shotgun (WGS) entry which is preliminary data.</text>
</comment>
<dbReference type="SMART" id="SM01014">
    <property type="entry name" value="ARID"/>
    <property type="match status" value="1"/>
</dbReference>
<dbReference type="EMBL" id="JAJAGQ010000015">
    <property type="protein sequence ID" value="KAJ8541516.1"/>
    <property type="molecule type" value="Genomic_DNA"/>
</dbReference>
<dbReference type="SMART" id="SM00501">
    <property type="entry name" value="BRIGHT"/>
    <property type="match status" value="1"/>
</dbReference>
<dbReference type="AlphaFoldDB" id="A0A9Q1LRM2"/>
<sequence>MASSSANQNNSVPLRVVAPNNQYLYPPPLAIYANVVASPQVFMDTLKKLHAAMGTKFRIPVIAGKELDLHRLFVEVTIRGGIEKVLEEKRMKEARYWTPSPDHALQQVSHVLPSPEIEAAMPPQPQIVSGFIDSKLESGYRVTVKIGSEDFKGVLYHVPMN</sequence>
<dbReference type="SUPFAM" id="SSF46774">
    <property type="entry name" value="ARID-like"/>
    <property type="match status" value="1"/>
</dbReference>